<gene>
    <name evidence="2" type="ORF">GCM10022287_23660</name>
</gene>
<evidence type="ECO:0000313" key="3">
    <source>
        <dbReference type="Proteomes" id="UP001501079"/>
    </source>
</evidence>
<evidence type="ECO:0000256" key="1">
    <source>
        <dbReference type="SAM" id="MobiDB-lite"/>
    </source>
</evidence>
<keyword evidence="3" id="KW-1185">Reference proteome</keyword>
<protein>
    <recommendedName>
        <fullName evidence="4">Integrase catalytic domain-containing protein</fullName>
    </recommendedName>
</protein>
<sequence length="121" mass="13630">MRGTHSNPDSRTDSNAMAGAWQEGVVPMARTNERTNARATHLSEIPHVGNRASNPVDNSEPKWVISRARFPWTGELCWRVSHPSLPAYFRHRLHLNTFEDAIAYVDAKIRAQAQIDQEPSA</sequence>
<evidence type="ECO:0008006" key="4">
    <source>
        <dbReference type="Google" id="ProtNLM"/>
    </source>
</evidence>
<reference evidence="3" key="1">
    <citation type="journal article" date="2019" name="Int. J. Syst. Evol. Microbiol.">
        <title>The Global Catalogue of Microorganisms (GCM) 10K type strain sequencing project: providing services to taxonomists for standard genome sequencing and annotation.</title>
        <authorList>
            <consortium name="The Broad Institute Genomics Platform"/>
            <consortium name="The Broad Institute Genome Sequencing Center for Infectious Disease"/>
            <person name="Wu L."/>
            <person name="Ma J."/>
        </authorList>
    </citation>
    <scope>NUCLEOTIDE SEQUENCE [LARGE SCALE GENOMIC DNA]</scope>
    <source>
        <strain evidence="3">JCM 17591</strain>
    </source>
</reference>
<name>A0ABP8A2R3_9MICO</name>
<feature type="region of interest" description="Disordered" evidence="1">
    <location>
        <begin position="40"/>
        <end position="59"/>
    </location>
</feature>
<evidence type="ECO:0000313" key="2">
    <source>
        <dbReference type="EMBL" id="GAA4176434.1"/>
    </source>
</evidence>
<proteinExistence type="predicted"/>
<comment type="caution">
    <text evidence="2">The sequence shown here is derived from an EMBL/GenBank/DDBJ whole genome shotgun (WGS) entry which is preliminary data.</text>
</comment>
<dbReference type="Proteomes" id="UP001501079">
    <property type="component" value="Unassembled WGS sequence"/>
</dbReference>
<organism evidence="2 3">
    <name type="scientific">Gryllotalpicola koreensis</name>
    <dbReference type="NCBI Taxonomy" id="993086"/>
    <lineage>
        <taxon>Bacteria</taxon>
        <taxon>Bacillati</taxon>
        <taxon>Actinomycetota</taxon>
        <taxon>Actinomycetes</taxon>
        <taxon>Micrococcales</taxon>
        <taxon>Microbacteriaceae</taxon>
        <taxon>Gryllotalpicola</taxon>
    </lineage>
</organism>
<accession>A0ABP8A2R3</accession>
<dbReference type="EMBL" id="BAABBW010000004">
    <property type="protein sequence ID" value="GAA4176434.1"/>
    <property type="molecule type" value="Genomic_DNA"/>
</dbReference>